<comment type="caution">
    <text evidence="1">The sequence shown here is derived from an EMBL/GenBank/DDBJ whole genome shotgun (WGS) entry which is preliminary data.</text>
</comment>
<reference evidence="1 2" key="1">
    <citation type="submission" date="2017-11" db="EMBL/GenBank/DDBJ databases">
        <title>Sphingomonas oleivorans sp. nov., isolated from oil-contaminated soil.</title>
        <authorList>
            <person name="Wang L."/>
            <person name="Chen L."/>
        </authorList>
    </citation>
    <scope>NUCLEOTIDE SEQUENCE [LARGE SCALE GENOMIC DNA]</scope>
    <source>
        <strain evidence="1 2">K101</strain>
    </source>
</reference>
<keyword evidence="2" id="KW-1185">Reference proteome</keyword>
<dbReference type="Proteomes" id="UP000241206">
    <property type="component" value="Unassembled WGS sequence"/>
</dbReference>
<evidence type="ECO:0000313" key="1">
    <source>
        <dbReference type="EMBL" id="PTD18967.1"/>
    </source>
</evidence>
<dbReference type="AlphaFoldDB" id="A0A2T4HT68"/>
<dbReference type="EMBL" id="PHHF01000058">
    <property type="protein sequence ID" value="PTD18967.1"/>
    <property type="molecule type" value="Genomic_DNA"/>
</dbReference>
<protein>
    <submittedName>
        <fullName evidence="1">Uncharacterized protein</fullName>
    </submittedName>
</protein>
<gene>
    <name evidence="1" type="ORF">CV103_13995</name>
</gene>
<sequence>MAHDGLGSVPLVRYIPPMTKAHAAPTEKIVRDSKSGRSVVVRGVGALKGHLTLKKGVDLTKPIASQAMKGAKTRKLEPAHAKH</sequence>
<accession>A0A2T4HT68</accession>
<evidence type="ECO:0000313" key="2">
    <source>
        <dbReference type="Proteomes" id="UP000241206"/>
    </source>
</evidence>
<name>A0A2T4HT68_9SPHN</name>
<organism evidence="1 2">
    <name type="scientific">Edaphosphingomonas fennica</name>
    <dbReference type="NCBI Taxonomy" id="114404"/>
    <lineage>
        <taxon>Bacteria</taxon>
        <taxon>Pseudomonadati</taxon>
        <taxon>Pseudomonadota</taxon>
        <taxon>Alphaproteobacteria</taxon>
        <taxon>Sphingomonadales</taxon>
        <taxon>Rhizorhabdaceae</taxon>
        <taxon>Edaphosphingomonas</taxon>
    </lineage>
</organism>
<proteinExistence type="predicted"/>